<dbReference type="AlphaFoldDB" id="K1GDV9"/>
<name>K1GDV9_9FUSO</name>
<proteinExistence type="predicted"/>
<gene>
    <name evidence="1" type="ORF">FPOG_02572</name>
</gene>
<dbReference type="EMBL" id="ACIF01000407">
    <property type="protein sequence ID" value="EKA92299.1"/>
    <property type="molecule type" value="Genomic_DNA"/>
</dbReference>
<dbReference type="RefSeq" id="WP_005970092.1">
    <property type="nucleotide sequence ID" value="NZ_JH815460.1"/>
</dbReference>
<dbReference type="Proteomes" id="UP000005809">
    <property type="component" value="Unassembled WGS sequence"/>
</dbReference>
<comment type="caution">
    <text evidence="1">The sequence shown here is derived from an EMBL/GenBank/DDBJ whole genome shotgun (WGS) entry which is preliminary data.</text>
</comment>
<organism evidence="1 2">
    <name type="scientific">Fusobacterium periodonticum D10</name>
    <dbReference type="NCBI Taxonomy" id="620833"/>
    <lineage>
        <taxon>Bacteria</taxon>
        <taxon>Fusobacteriati</taxon>
        <taxon>Fusobacteriota</taxon>
        <taxon>Fusobacteriia</taxon>
        <taxon>Fusobacteriales</taxon>
        <taxon>Fusobacteriaceae</taxon>
        <taxon>Fusobacterium</taxon>
    </lineage>
</organism>
<protein>
    <submittedName>
        <fullName evidence="1">Uncharacterized protein</fullName>
    </submittedName>
</protein>
<evidence type="ECO:0000313" key="1">
    <source>
        <dbReference type="EMBL" id="EKA92299.1"/>
    </source>
</evidence>
<dbReference type="PATRIC" id="fig|620833.3.peg.2335"/>
<sequence length="113" mass="13070">MYYYLIKRPSGLGTHGYALVIPDDQDRFFKDGELREEYRLKGYPKPENYGGKLDWTVGGHNVDKKLEVIFNQPEDYKVAKKEIEGDTSDQSTPLNGHMGAELKSSKYIFKIYK</sequence>
<reference evidence="1 2" key="1">
    <citation type="submission" date="2012-05" db="EMBL/GenBank/DDBJ databases">
        <title>The Genome Sequence of Fusobacterium periodontium Oral Taxon 201 Strain D10.</title>
        <authorList>
            <consortium name="The Broad Institute Genome Sequencing Platform"/>
            <consortium name="The Broad Institute Genome Sequencing Center for Infectious Disease"/>
            <person name="Earl A."/>
            <person name="Ward D."/>
            <person name="Feldgarden M."/>
            <person name="Gevers D."/>
            <person name="Strauss J."/>
            <person name="Sibley C."/>
            <person name="White A."/>
            <person name="Ambrose C.E."/>
            <person name="Allen-Vercoe E."/>
            <person name="Walker B."/>
            <person name="Young S.K."/>
            <person name="Zeng Q."/>
            <person name="Gargeya S."/>
            <person name="Fitzgerald M."/>
            <person name="Haas B."/>
            <person name="Abouelleil A."/>
            <person name="Alvarado L."/>
            <person name="Arachchi H.M."/>
            <person name="Berlin A.M."/>
            <person name="Chapman S.B."/>
            <person name="Goldberg J."/>
            <person name="Griggs A."/>
            <person name="Gujja S."/>
            <person name="Hansen M."/>
            <person name="Howarth C."/>
            <person name="Imamovic A."/>
            <person name="Larimer J."/>
            <person name="McCowan C."/>
            <person name="Montmayeur A."/>
            <person name="Murphy C."/>
            <person name="Neiman D."/>
            <person name="Pearson M."/>
            <person name="Priest M."/>
            <person name="Roberts A."/>
            <person name="Saif S."/>
            <person name="Shea T."/>
            <person name="Sisk P."/>
            <person name="Sykes S."/>
            <person name="Wortman J."/>
            <person name="Nusbaum C."/>
            <person name="Birren B."/>
        </authorList>
    </citation>
    <scope>NUCLEOTIDE SEQUENCE [LARGE SCALE GENOMIC DNA]</scope>
    <source>
        <strain evidence="1 2">D10</strain>
    </source>
</reference>
<accession>K1GDV9</accession>
<dbReference type="HOGENOM" id="CLU_2129803_0_0_0"/>
<evidence type="ECO:0000313" key="2">
    <source>
        <dbReference type="Proteomes" id="UP000005809"/>
    </source>
</evidence>